<reference evidence="9 10" key="1">
    <citation type="submission" date="2017-04" db="EMBL/GenBank/DDBJ databases">
        <authorList>
            <person name="Afonso C.L."/>
            <person name="Miller P.J."/>
            <person name="Scott M.A."/>
            <person name="Spackman E."/>
            <person name="Goraichik I."/>
            <person name="Dimitrov K.M."/>
            <person name="Suarez D.L."/>
            <person name="Swayne D.E."/>
        </authorList>
    </citation>
    <scope>NUCLEOTIDE SEQUENCE [LARGE SCALE GENOMIC DNA]</scope>
    <source>
        <strain evidence="9 10">B5P</strain>
    </source>
</reference>
<dbReference type="PANTHER" id="PTHR33653">
    <property type="entry name" value="RIBONUCLEASE VAPC2"/>
    <property type="match status" value="1"/>
</dbReference>
<evidence type="ECO:0000256" key="6">
    <source>
        <dbReference type="ARBA" id="ARBA00022842"/>
    </source>
</evidence>
<gene>
    <name evidence="9" type="ORF">SAMN02982922_2568</name>
</gene>
<evidence type="ECO:0000313" key="9">
    <source>
        <dbReference type="EMBL" id="SMH41428.1"/>
    </source>
</evidence>
<dbReference type="SUPFAM" id="SSF88723">
    <property type="entry name" value="PIN domain-like"/>
    <property type="match status" value="1"/>
</dbReference>
<dbReference type="Pfam" id="PF01850">
    <property type="entry name" value="PIN"/>
    <property type="match status" value="1"/>
</dbReference>
<dbReference type="InterPro" id="IPR050556">
    <property type="entry name" value="Type_II_TA_system_RNase"/>
</dbReference>
<protein>
    <recommendedName>
        <fullName evidence="8">PIN domain-containing protein</fullName>
    </recommendedName>
</protein>
<keyword evidence="2" id="KW-1277">Toxin-antitoxin system</keyword>
<proteinExistence type="inferred from homology"/>
<sequence>MIFVDTNVILDVATFDPNWAIWSLNQLELASASGPLLINEIVYAELSVGYTLIEELDDLVEKLELEMVQIPRSALFLAGKAYHKYRQSGGMRTGVLPDFFIGAHAAVLQIPVLTRDVARYRAYFPTVRLIAPQ</sequence>
<comment type="similarity">
    <text evidence="7">Belongs to the PINc/VapC protein family.</text>
</comment>
<keyword evidence="10" id="KW-1185">Reference proteome</keyword>
<organism evidence="9 10">
    <name type="scientific">Mesorhizobium australicum</name>
    <dbReference type="NCBI Taxonomy" id="536018"/>
    <lineage>
        <taxon>Bacteria</taxon>
        <taxon>Pseudomonadati</taxon>
        <taxon>Pseudomonadota</taxon>
        <taxon>Alphaproteobacteria</taxon>
        <taxon>Hyphomicrobiales</taxon>
        <taxon>Phyllobacteriaceae</taxon>
        <taxon>Mesorhizobium</taxon>
    </lineage>
</organism>
<dbReference type="EMBL" id="FXBL01000004">
    <property type="protein sequence ID" value="SMH41428.1"/>
    <property type="molecule type" value="Genomic_DNA"/>
</dbReference>
<dbReference type="AlphaFoldDB" id="A0A1X7NTD5"/>
<name>A0A1X7NTD5_9HYPH</name>
<evidence type="ECO:0000259" key="8">
    <source>
        <dbReference type="Pfam" id="PF01850"/>
    </source>
</evidence>
<dbReference type="PANTHER" id="PTHR33653:SF1">
    <property type="entry name" value="RIBONUCLEASE VAPC2"/>
    <property type="match status" value="1"/>
</dbReference>
<dbReference type="GO" id="GO:0046872">
    <property type="term" value="F:metal ion binding"/>
    <property type="evidence" value="ECO:0007669"/>
    <property type="project" value="UniProtKB-KW"/>
</dbReference>
<evidence type="ECO:0000256" key="2">
    <source>
        <dbReference type="ARBA" id="ARBA00022649"/>
    </source>
</evidence>
<evidence type="ECO:0000256" key="1">
    <source>
        <dbReference type="ARBA" id="ARBA00001946"/>
    </source>
</evidence>
<evidence type="ECO:0000256" key="7">
    <source>
        <dbReference type="ARBA" id="ARBA00038093"/>
    </source>
</evidence>
<accession>A0A1X7NTD5</accession>
<keyword evidence="5" id="KW-0378">Hydrolase</keyword>
<dbReference type="InterPro" id="IPR029060">
    <property type="entry name" value="PIN-like_dom_sf"/>
</dbReference>
<dbReference type="GO" id="GO:0016787">
    <property type="term" value="F:hydrolase activity"/>
    <property type="evidence" value="ECO:0007669"/>
    <property type="project" value="UniProtKB-KW"/>
</dbReference>
<evidence type="ECO:0000256" key="5">
    <source>
        <dbReference type="ARBA" id="ARBA00022801"/>
    </source>
</evidence>
<evidence type="ECO:0000256" key="4">
    <source>
        <dbReference type="ARBA" id="ARBA00022723"/>
    </source>
</evidence>
<dbReference type="OrthoDB" id="9800524at2"/>
<dbReference type="GO" id="GO:0004518">
    <property type="term" value="F:nuclease activity"/>
    <property type="evidence" value="ECO:0007669"/>
    <property type="project" value="UniProtKB-KW"/>
</dbReference>
<evidence type="ECO:0000313" key="10">
    <source>
        <dbReference type="Proteomes" id="UP000193083"/>
    </source>
</evidence>
<dbReference type="InterPro" id="IPR002716">
    <property type="entry name" value="PIN_dom"/>
</dbReference>
<dbReference type="Proteomes" id="UP000193083">
    <property type="component" value="Unassembled WGS sequence"/>
</dbReference>
<comment type="cofactor">
    <cofactor evidence="1">
        <name>Mg(2+)</name>
        <dbReference type="ChEBI" id="CHEBI:18420"/>
    </cofactor>
</comment>
<keyword evidence="4" id="KW-0479">Metal-binding</keyword>
<feature type="domain" description="PIN" evidence="8">
    <location>
        <begin position="2"/>
        <end position="118"/>
    </location>
</feature>
<dbReference type="Gene3D" id="3.40.50.1010">
    <property type="entry name" value="5'-nuclease"/>
    <property type="match status" value="1"/>
</dbReference>
<keyword evidence="3" id="KW-0540">Nuclease</keyword>
<keyword evidence="6" id="KW-0460">Magnesium</keyword>
<dbReference type="RefSeq" id="WP_085464502.1">
    <property type="nucleotide sequence ID" value="NZ_FXBL01000004.1"/>
</dbReference>
<evidence type="ECO:0000256" key="3">
    <source>
        <dbReference type="ARBA" id="ARBA00022722"/>
    </source>
</evidence>